<dbReference type="InterPro" id="IPR005914">
    <property type="entry name" value="Acac_CoA_synth"/>
</dbReference>
<gene>
    <name evidence="6" type="ORF">UFOPK4098_00250</name>
</gene>
<evidence type="ECO:0000256" key="4">
    <source>
        <dbReference type="ARBA" id="ARBA00022840"/>
    </source>
</evidence>
<keyword evidence="3" id="KW-0547">Nucleotide-binding</keyword>
<dbReference type="SUPFAM" id="SSF56801">
    <property type="entry name" value="Acetyl-CoA synthetase-like"/>
    <property type="match status" value="1"/>
</dbReference>
<dbReference type="GO" id="GO:0006629">
    <property type="term" value="P:lipid metabolic process"/>
    <property type="evidence" value="ECO:0007669"/>
    <property type="project" value="InterPro"/>
</dbReference>
<proteinExistence type="inferred from homology"/>
<dbReference type="PANTHER" id="PTHR42921:SF1">
    <property type="entry name" value="ACETOACETYL-COA SYNTHETASE"/>
    <property type="match status" value="1"/>
</dbReference>
<dbReference type="Pfam" id="PF00501">
    <property type="entry name" value="AMP-binding"/>
    <property type="match status" value="1"/>
</dbReference>
<dbReference type="EMBL" id="CAFBPN010000005">
    <property type="protein sequence ID" value="CAB5010373.1"/>
    <property type="molecule type" value="Genomic_DNA"/>
</dbReference>
<keyword evidence="2" id="KW-0436">Ligase</keyword>
<evidence type="ECO:0000313" key="6">
    <source>
        <dbReference type="EMBL" id="CAB5010373.1"/>
    </source>
</evidence>
<dbReference type="InterPro" id="IPR045851">
    <property type="entry name" value="AMP-bd_C_sf"/>
</dbReference>
<dbReference type="NCBIfam" id="NF002937">
    <property type="entry name" value="PRK03584.1"/>
    <property type="match status" value="1"/>
</dbReference>
<evidence type="ECO:0000256" key="2">
    <source>
        <dbReference type="ARBA" id="ARBA00022598"/>
    </source>
</evidence>
<dbReference type="InterPro" id="IPR020845">
    <property type="entry name" value="AMP-binding_CS"/>
</dbReference>
<organism evidence="6">
    <name type="scientific">freshwater metagenome</name>
    <dbReference type="NCBI Taxonomy" id="449393"/>
    <lineage>
        <taxon>unclassified sequences</taxon>
        <taxon>metagenomes</taxon>
        <taxon>ecological metagenomes</taxon>
    </lineage>
</organism>
<comment type="similarity">
    <text evidence="1">Belongs to the ATP-dependent AMP-binding enzyme family.</text>
</comment>
<dbReference type="PROSITE" id="PS00455">
    <property type="entry name" value="AMP_BINDING"/>
    <property type="match status" value="1"/>
</dbReference>
<dbReference type="InterPro" id="IPR000873">
    <property type="entry name" value="AMP-dep_synth/lig_dom"/>
</dbReference>
<name>A0A6J7Q438_9ZZZZ</name>
<protein>
    <submittedName>
        <fullName evidence="6">Unannotated protein</fullName>
    </submittedName>
</protein>
<evidence type="ECO:0000259" key="5">
    <source>
        <dbReference type="Pfam" id="PF00501"/>
    </source>
</evidence>
<accession>A0A6J7Q438</accession>
<sequence>MSTPIWRVSDEKKSGLALTQFFAQYGLSSFEDAMEWSLREPNEFWRAVWNTTGIVGVPGEPAVRFPSESIVETEFFPHALLNIVDTFLQPRDNATADAIVYVSETGERHSITWSQLHTDVNRATHALHQYGVQAGDRVAAWMPNRPETIVLYLATQALGAIFTSTSSDFGVQGVIDRFSQTTPRVLLAADEYSYGGKSFSCRDRLQEIIEALPSLEHVIYVETSSSQEKPLPLTKSWNEFLASGSEVPFERPRFPFNHPGLILYSSGTTGMPKCIVHKAAGVLLTHLKEQQLHCDVHPGDTVFYFTTCGWMMWNWLTSALASGATIVLFDGNPAYPNLNTLFDLCEREDITLFGTSAKFIDSCRKAELSPSSTHRFPALRTICSTGSPLNAAGFEWVYEYFAPQAHLASISGGTDLCGCFVGGDPTRPVYAGEIQGAMLGMDVSVFNDIGEELLTGTGELVCRNAFPSMPNGFWGDTTGEKYHNTYFSRFENTWTHGDFASRTTHDGFVIHGRSDATLNVGGVRMGTAEIYSQVETFAEIIESVAVAQEWDDDTRIVLFLRMANNTQCTPELEQALRLRLRQFISPRHVPALIIPVSDIPRTRSGKISELAVTDIVNGRPVRNTEALANPECLKEFTIPT</sequence>
<evidence type="ECO:0000256" key="3">
    <source>
        <dbReference type="ARBA" id="ARBA00022741"/>
    </source>
</evidence>
<dbReference type="PANTHER" id="PTHR42921">
    <property type="entry name" value="ACETOACETYL-COA SYNTHETASE"/>
    <property type="match status" value="1"/>
</dbReference>
<dbReference type="GO" id="GO:0005524">
    <property type="term" value="F:ATP binding"/>
    <property type="evidence" value="ECO:0007669"/>
    <property type="project" value="UniProtKB-KW"/>
</dbReference>
<dbReference type="NCBIfam" id="TIGR01217">
    <property type="entry name" value="ac_ac_CoA_syn"/>
    <property type="match status" value="1"/>
</dbReference>
<feature type="domain" description="AMP-dependent synthetase/ligase" evidence="5">
    <location>
        <begin position="93"/>
        <end position="465"/>
    </location>
</feature>
<dbReference type="Gene3D" id="3.40.50.12780">
    <property type="entry name" value="N-terminal domain of ligase-like"/>
    <property type="match status" value="1"/>
</dbReference>
<dbReference type="AlphaFoldDB" id="A0A6J7Q438"/>
<dbReference type="GO" id="GO:0030729">
    <property type="term" value="F:acetoacetate-CoA ligase activity"/>
    <property type="evidence" value="ECO:0007669"/>
    <property type="project" value="InterPro"/>
</dbReference>
<dbReference type="InterPro" id="IPR042099">
    <property type="entry name" value="ANL_N_sf"/>
</dbReference>
<evidence type="ECO:0000256" key="1">
    <source>
        <dbReference type="ARBA" id="ARBA00006432"/>
    </source>
</evidence>
<keyword evidence="4" id="KW-0067">ATP-binding</keyword>
<dbReference type="Gene3D" id="3.30.300.30">
    <property type="match status" value="1"/>
</dbReference>
<reference evidence="6" key="1">
    <citation type="submission" date="2020-05" db="EMBL/GenBank/DDBJ databases">
        <authorList>
            <person name="Chiriac C."/>
            <person name="Salcher M."/>
            <person name="Ghai R."/>
            <person name="Kavagutti S V."/>
        </authorList>
    </citation>
    <scope>NUCLEOTIDE SEQUENCE</scope>
</reference>